<evidence type="ECO:0000256" key="6">
    <source>
        <dbReference type="ARBA" id="ARBA00018045"/>
    </source>
</evidence>
<evidence type="ECO:0000313" key="17">
    <source>
        <dbReference type="EMBL" id="RHZ64694.1"/>
    </source>
</evidence>
<evidence type="ECO:0000256" key="10">
    <source>
        <dbReference type="ARBA" id="ARBA00022694"/>
    </source>
</evidence>
<comment type="similarity">
    <text evidence="3">Belongs to the methyltransferase superfamily. LCMT family.</text>
</comment>
<dbReference type="GO" id="GO:0030488">
    <property type="term" value="P:tRNA methylation"/>
    <property type="evidence" value="ECO:0007669"/>
    <property type="project" value="TreeGrafter"/>
</dbReference>
<dbReference type="EMBL" id="NKHU02000021">
    <property type="protein sequence ID" value="RHZ64694.1"/>
    <property type="molecule type" value="Genomic_DNA"/>
</dbReference>
<dbReference type="EC" id="2.1.1.290" evidence="5"/>
<evidence type="ECO:0000256" key="1">
    <source>
        <dbReference type="ARBA" id="ARBA00001806"/>
    </source>
</evidence>
<evidence type="ECO:0000259" key="16">
    <source>
        <dbReference type="PROSITE" id="PS51184"/>
    </source>
</evidence>
<evidence type="ECO:0000256" key="5">
    <source>
        <dbReference type="ARBA" id="ARBA00012779"/>
    </source>
</evidence>
<dbReference type="EC" id="2.3.1.231" evidence="4"/>
<accession>A0A397HTS2</accession>
<dbReference type="RefSeq" id="XP_026617589.1">
    <property type="nucleotide sequence ID" value="XM_026757284.1"/>
</dbReference>
<evidence type="ECO:0000256" key="4">
    <source>
        <dbReference type="ARBA" id="ARBA00012155"/>
    </source>
</evidence>
<dbReference type="InterPro" id="IPR015915">
    <property type="entry name" value="Kelch-typ_b-propeller"/>
</dbReference>
<dbReference type="Gene3D" id="2.60.120.650">
    <property type="entry name" value="Cupin"/>
    <property type="match status" value="1"/>
</dbReference>
<dbReference type="AlphaFoldDB" id="A0A397HTS2"/>
<dbReference type="Gene3D" id="3.40.50.150">
    <property type="entry name" value="Vaccinia Virus protein VP39"/>
    <property type="match status" value="1"/>
</dbReference>
<dbReference type="FunFam" id="2.120.10.80:FF:000133">
    <property type="entry name" value="Leucine carboxyl methyltransferase 2"/>
    <property type="match status" value="1"/>
</dbReference>
<evidence type="ECO:0000256" key="14">
    <source>
        <dbReference type="ARBA" id="ARBA00030847"/>
    </source>
</evidence>
<evidence type="ECO:0000256" key="7">
    <source>
        <dbReference type="ARBA" id="ARBA00022603"/>
    </source>
</evidence>
<dbReference type="InterPro" id="IPR041667">
    <property type="entry name" value="Cupin_8"/>
</dbReference>
<keyword evidence="9" id="KW-0949">S-adenosyl-L-methionine</keyword>
<comment type="catalytic activity">
    <reaction evidence="1">
        <text>7-[(3S)-3-amino-3-carboxypropyl]wyosine(37) in tRNA(Phe) + S-adenosyl-L-methionine = 7-[(3S)-(3-amino-3-methoxycarbonyl)propyl]wyosine(37) in tRNA(Phe) + S-adenosyl-L-homocysteine</text>
        <dbReference type="Rhea" id="RHEA:36903"/>
        <dbReference type="Rhea" id="RHEA-COMP:10379"/>
        <dbReference type="Rhea" id="RHEA-COMP:11844"/>
        <dbReference type="ChEBI" id="CHEBI:57856"/>
        <dbReference type="ChEBI" id="CHEBI:59789"/>
        <dbReference type="ChEBI" id="CHEBI:73543"/>
        <dbReference type="ChEBI" id="CHEBI:74275"/>
        <dbReference type="EC" id="2.1.1.290"/>
    </reaction>
</comment>
<dbReference type="Proteomes" id="UP000215305">
    <property type="component" value="Unassembled WGS sequence"/>
</dbReference>
<comment type="function">
    <text evidence="11">Probable S-adenosyl-L-methionine-dependent methyltransferase that acts as a component of the wybutosine biosynthesis pathway. Wybutosine is a hyper modified guanosine with a tricyclic base found at the 3'-position adjacent to the anticodon of eukaryotic phenylalanine tRNA. May methylate the carboxyl group of leucine residues to form alpha-leucine ester residues.</text>
</comment>
<evidence type="ECO:0000256" key="13">
    <source>
        <dbReference type="ARBA" id="ARBA00030231"/>
    </source>
</evidence>
<dbReference type="Pfam" id="PF04072">
    <property type="entry name" value="LCM"/>
    <property type="match status" value="1"/>
</dbReference>
<keyword evidence="18" id="KW-1185">Reference proteome</keyword>
<evidence type="ECO:0000256" key="8">
    <source>
        <dbReference type="ARBA" id="ARBA00022679"/>
    </source>
</evidence>
<dbReference type="Pfam" id="PF13621">
    <property type="entry name" value="Cupin_8"/>
    <property type="match status" value="1"/>
</dbReference>
<dbReference type="FunFam" id="2.60.120.650:FF:000043">
    <property type="entry name" value="tRNA wybutosine-synthesizing protein 4"/>
    <property type="match status" value="1"/>
</dbReference>
<dbReference type="VEuPathDB" id="FungiDB:CDV56_103665"/>
<dbReference type="SUPFAM" id="SSF51197">
    <property type="entry name" value="Clavaminate synthase-like"/>
    <property type="match status" value="1"/>
</dbReference>
<protein>
    <recommendedName>
        <fullName evidence="6">tRNA wybutosine-synthesizing protein 4</fullName>
        <ecNumber evidence="5">2.1.1.290</ecNumber>
        <ecNumber evidence="4">2.3.1.231</ecNumber>
    </recommendedName>
    <alternativeName>
        <fullName evidence="13">Leucine carboxyl methyltransferase 2</fullName>
    </alternativeName>
    <alternativeName>
        <fullName evidence="14">tRNA(Phe) (7-(3-amino-3-(methoxycarbonyl)propyl)wyosine(37)-N)-methoxycarbonyltransferase</fullName>
    </alternativeName>
    <alternativeName>
        <fullName evidence="12">tRNA(Phe) (7-(3-amino-3-carboxypropyl)wyosine(37)-O)-methyltransferase</fullName>
    </alternativeName>
</protein>
<comment type="caution">
    <text evidence="17">The sequence shown here is derived from an EMBL/GenBank/DDBJ whole genome shotgun (WGS) entry which is preliminary data.</text>
</comment>
<dbReference type="UniPathway" id="UPA00375"/>
<dbReference type="SUPFAM" id="SSF53335">
    <property type="entry name" value="S-adenosyl-L-methionine-dependent methyltransferases"/>
    <property type="match status" value="1"/>
</dbReference>
<keyword evidence="7 17" id="KW-0489">Methyltransferase</keyword>
<dbReference type="GO" id="GO:0031591">
    <property type="term" value="P:wybutosine biosynthetic process"/>
    <property type="evidence" value="ECO:0007669"/>
    <property type="project" value="TreeGrafter"/>
</dbReference>
<dbReference type="OrthoDB" id="47172at2759"/>
<gene>
    <name evidence="17" type="primary">PPM2</name>
    <name evidence="17" type="ORF">CDV56_103665</name>
</gene>
<organism evidence="17 18">
    <name type="scientific">Aspergillus thermomutatus</name>
    <name type="common">Neosartorya pseudofischeri</name>
    <dbReference type="NCBI Taxonomy" id="41047"/>
    <lineage>
        <taxon>Eukaryota</taxon>
        <taxon>Fungi</taxon>
        <taxon>Dikarya</taxon>
        <taxon>Ascomycota</taxon>
        <taxon>Pezizomycotina</taxon>
        <taxon>Eurotiomycetes</taxon>
        <taxon>Eurotiomycetidae</taxon>
        <taxon>Eurotiales</taxon>
        <taxon>Aspergillaceae</taxon>
        <taxon>Aspergillus</taxon>
        <taxon>Aspergillus subgen. Fumigati</taxon>
    </lineage>
</organism>
<dbReference type="GeneID" id="38125639"/>
<proteinExistence type="inferred from homology"/>
<feature type="domain" description="JmjC" evidence="16">
    <location>
        <begin position="839"/>
        <end position="987"/>
    </location>
</feature>
<comment type="catalytic activity">
    <reaction evidence="15">
        <text>7-[(3S)-(3-amino-3-methoxycarbonyl)propyl]wyosine(37) in tRNA(Phe) + S-adenosyl-L-methionine + CO2 = wybutosine(37) in tRNA(Phe) + S-adenosyl-L-homocysteine + 2 H(+)</text>
        <dbReference type="Rhea" id="RHEA:37119"/>
        <dbReference type="Rhea" id="RHEA-COMP:11844"/>
        <dbReference type="Rhea" id="RHEA-COMP:11847"/>
        <dbReference type="ChEBI" id="CHEBI:15378"/>
        <dbReference type="ChEBI" id="CHEBI:16526"/>
        <dbReference type="ChEBI" id="CHEBI:57856"/>
        <dbReference type="ChEBI" id="CHEBI:59789"/>
        <dbReference type="ChEBI" id="CHEBI:73544"/>
        <dbReference type="ChEBI" id="CHEBI:74275"/>
        <dbReference type="EC" id="2.3.1.231"/>
    </reaction>
</comment>
<dbReference type="InterPro" id="IPR029063">
    <property type="entry name" value="SAM-dependent_MTases_sf"/>
</dbReference>
<reference evidence="17" key="1">
    <citation type="submission" date="2018-08" db="EMBL/GenBank/DDBJ databases">
        <title>Draft genome sequence of azole-resistant Aspergillus thermomutatus (Neosartorya pseudofischeri) strain HMR AF 39, isolated from a human nasal aspirate.</title>
        <authorList>
            <person name="Parent-Michaud M."/>
            <person name="Dufresne P.J."/>
            <person name="Fournier E."/>
            <person name="Martineau C."/>
            <person name="Moreira S."/>
            <person name="Perkins V."/>
            <person name="De Repentigny L."/>
            <person name="Dufresne S.F."/>
        </authorList>
    </citation>
    <scope>NUCLEOTIDE SEQUENCE [LARGE SCALE GENOMIC DNA]</scope>
    <source>
        <strain evidence="17">HMR AF 39</strain>
    </source>
</reference>
<dbReference type="PANTHER" id="PTHR46529">
    <property type="entry name" value="TRNA WYBUTOSINE-SYNTHESIZING PROTEIN 4"/>
    <property type="match status" value="1"/>
</dbReference>
<evidence type="ECO:0000313" key="18">
    <source>
        <dbReference type="Proteomes" id="UP000215305"/>
    </source>
</evidence>
<evidence type="ECO:0000256" key="15">
    <source>
        <dbReference type="ARBA" id="ARBA00049250"/>
    </source>
</evidence>
<dbReference type="GO" id="GO:0008175">
    <property type="term" value="F:tRNA methyltransferase activity"/>
    <property type="evidence" value="ECO:0007669"/>
    <property type="project" value="TreeGrafter"/>
</dbReference>
<keyword evidence="10" id="KW-0819">tRNA processing</keyword>
<dbReference type="PROSITE" id="PS51184">
    <property type="entry name" value="JMJC"/>
    <property type="match status" value="1"/>
</dbReference>
<dbReference type="Gene3D" id="2.120.10.80">
    <property type="entry name" value="Kelch-type beta propeller"/>
    <property type="match status" value="1"/>
</dbReference>
<dbReference type="PANTHER" id="PTHR46529:SF1">
    <property type="entry name" value="TRNA WYBUTOSINE-SYNTHESIZING PROTEIN 4"/>
    <property type="match status" value="1"/>
</dbReference>
<evidence type="ECO:0000256" key="2">
    <source>
        <dbReference type="ARBA" id="ARBA00004797"/>
    </source>
</evidence>
<keyword evidence="8" id="KW-0808">Transferase</keyword>
<evidence type="ECO:0000256" key="3">
    <source>
        <dbReference type="ARBA" id="ARBA00010703"/>
    </source>
</evidence>
<dbReference type="STRING" id="41047.A0A397HTS2"/>
<dbReference type="InterPro" id="IPR007213">
    <property type="entry name" value="Ppm1/Ppm2/Tcmp"/>
</dbReference>
<name>A0A397HTS2_ASPTH</name>
<dbReference type="Pfam" id="PF13418">
    <property type="entry name" value="Beta-prop_TYW4"/>
    <property type="match status" value="1"/>
</dbReference>
<evidence type="ECO:0000256" key="11">
    <source>
        <dbReference type="ARBA" id="ARBA00025588"/>
    </source>
</evidence>
<dbReference type="InterPro" id="IPR003347">
    <property type="entry name" value="JmjC_dom"/>
</dbReference>
<evidence type="ECO:0000256" key="9">
    <source>
        <dbReference type="ARBA" id="ARBA00022691"/>
    </source>
</evidence>
<dbReference type="FunFam" id="3.40.50.150:FF:000383">
    <property type="entry name" value="Leucine carboxyl methyltransferase 2"/>
    <property type="match status" value="1"/>
</dbReference>
<comment type="pathway">
    <text evidence="2">tRNA modification; wybutosine-tRNA(Phe) biosynthesis.</text>
</comment>
<sequence>MRAAKKPATAGVSTKAEREADLVMGTNNSSIVSKRSVELLYYPKPHFFRYFVKKPQRRSPLINRGYWLRMHAMAETVRRFMRQPSDKPKFVLNLGCGFDPLPFILLSADKALCSATRFVDVDYEKLMVNKKTAIRRTDEITQLLENVEFLSDESPIQIRSKQYLAIGCDLKNLKKLDDVLKTEVLPSECSILFLAEVSLTYMDVKSANAVLDWASKLNNDSQFCILEQFFPDGPNHPFASTMMKHFNKLGAPLYSIHEYPSLSAQEQRFRSAGWIHAQARSLWDLWSDNGFVGSSLRAWLDTVEPFDEWEEFALFASHYFLLIASTKPHTLDQESQKTPAFTKEPDVSSQYVLLPGNDPKGGQRRFGAVIPDSENSMGHHSGLGRQTRDASTDLYSKCKGMTTPQLPFPPRDVPARMCHTVTSLSGSDCLLVGGRASPASGFQDCWLRQGKQWQSTRSLPAPRFRHSAVKITLETGSDSVLVYGGKSSDGFIFDTWLLWQTNSHRWQEVEIQGSRPTARFGACLESIDQTTGVLFGGIGPDGAIIEDFWIWKMHPRSDGSVFLELTEHTEHLQQTSPLSQYIHRFGATVTCTSSGMFIVGGIIPRRIVPYGCEIMLLDVGELLKCLENESSWSHEILSAIGLGAELQGPRPLLVGHVARAIDPSQVLILGGGAVCFSFGTFWTGGSWLLKSADSTAKNDWTLVPEAAPTPKAVASPDVPQIVSCSTASKLASIRRTRVETSEQFQQILADGKPVIIEGSDIGPCTELWTKEYLTSAVGSDRKVVVHEGQSENMNFQSKNFSYVTKTFEDFLDEVHAGGRQYLRSISDEQPSKLPANLAADFPGLKDDFKLPEALSLVTENAHSSPLRISGPVTMWLHYDVMANVLCQIRGKRRLVLFPPTDVQYLQVPPGASSSTIDIFQNIRDGSVVSISHTSPQEAVLNSGDILFIPPMWLHTASPTGGVSVAVNVFFRSLPKGYAAGRDVYGNRDLQAYEKARTDIQKMNVVKCAWTSVVVDLMFYTSASNYKTISPDRALARHTTSKLQRSTTAAFQSELAGIVRLACLHVACL</sequence>
<evidence type="ECO:0000256" key="12">
    <source>
        <dbReference type="ARBA" id="ARBA00029750"/>
    </source>
</evidence>
<dbReference type="SUPFAM" id="SSF117281">
    <property type="entry name" value="Kelch motif"/>
    <property type="match status" value="1"/>
</dbReference>